<comment type="caution">
    <text evidence="1">The sequence shown here is derived from an EMBL/GenBank/DDBJ whole genome shotgun (WGS) entry which is preliminary data.</text>
</comment>
<sequence>MSQIAEEIKESVSQLVGVLKKEISHKTAQIYQLEQVLFEQKQAHLADKARLYQVEQELESYRAKERERTTQLRVLK</sequence>
<dbReference type="EMBL" id="JAEEGA010000010">
    <property type="protein sequence ID" value="MBP1042341.1"/>
    <property type="molecule type" value="Genomic_DNA"/>
</dbReference>
<dbReference type="Proteomes" id="UP000674938">
    <property type="component" value="Unassembled WGS sequence"/>
</dbReference>
<organism evidence="1 2">
    <name type="scientific">Vagococcus allomyrinae</name>
    <dbReference type="NCBI Taxonomy" id="2794353"/>
    <lineage>
        <taxon>Bacteria</taxon>
        <taxon>Bacillati</taxon>
        <taxon>Bacillota</taxon>
        <taxon>Bacilli</taxon>
        <taxon>Lactobacillales</taxon>
        <taxon>Enterococcaceae</taxon>
        <taxon>Vagococcus</taxon>
    </lineage>
</organism>
<dbReference type="RefSeq" id="WP_209529442.1">
    <property type="nucleotide sequence ID" value="NZ_JAEEGA010000010.1"/>
</dbReference>
<keyword evidence="2" id="KW-1185">Reference proteome</keyword>
<dbReference type="AlphaFoldDB" id="A0A940SWN5"/>
<name>A0A940SWN5_9ENTE</name>
<reference evidence="1" key="1">
    <citation type="submission" date="2020-12" db="EMBL/GenBank/DDBJ databases">
        <title>Vagococcus allomyrinae sp. nov. and Enterococcus lavae sp. nov., isolated from the larvae of Allomyrina dichotoma.</title>
        <authorList>
            <person name="Lee S.D."/>
        </authorList>
    </citation>
    <scope>NUCLEOTIDE SEQUENCE</scope>
    <source>
        <strain evidence="1">BWB3-3</strain>
    </source>
</reference>
<gene>
    <name evidence="1" type="ORF">I6N95_15075</name>
</gene>
<evidence type="ECO:0000313" key="2">
    <source>
        <dbReference type="Proteomes" id="UP000674938"/>
    </source>
</evidence>
<accession>A0A940SWN5</accession>
<protein>
    <submittedName>
        <fullName evidence="1">Uncharacterized protein</fullName>
    </submittedName>
</protein>
<proteinExistence type="predicted"/>
<evidence type="ECO:0000313" key="1">
    <source>
        <dbReference type="EMBL" id="MBP1042341.1"/>
    </source>
</evidence>